<organism evidence="1 2">
    <name type="scientific">Rosellinia necatrix partitivirus 2</name>
    <dbReference type="NCBI Taxonomy" id="859651"/>
    <lineage>
        <taxon>Viruses</taxon>
        <taxon>Riboviria</taxon>
        <taxon>Orthornavirae</taxon>
        <taxon>Pisuviricota</taxon>
        <taxon>Duplopiviricetes</taxon>
        <taxon>Durnavirales</taxon>
        <taxon>Partitiviridae</taxon>
        <taxon>Alphapartitivirus</taxon>
        <taxon>Alphapartitivirus roselliniae</taxon>
    </lineage>
</organism>
<protein>
    <submittedName>
        <fullName evidence="1">Capsid protein</fullName>
    </submittedName>
</protein>
<keyword evidence="2" id="KW-1185">Reference proteome</keyword>
<accession>F8WL22</accession>
<gene>
    <name evidence="1" type="primary">CP</name>
</gene>
<dbReference type="KEGG" id="vg:14553987"/>
<dbReference type="EMBL" id="AB569998">
    <property type="protein sequence ID" value="BAK53192.1"/>
    <property type="molecule type" value="Genomic_RNA"/>
</dbReference>
<dbReference type="Proteomes" id="UP000242440">
    <property type="component" value="Genome"/>
</dbReference>
<evidence type="ECO:0000313" key="1">
    <source>
        <dbReference type="EMBL" id="BAK53192.1"/>
    </source>
</evidence>
<reference evidence="1 2" key="2">
    <citation type="journal article" date="2013" name="J. Virol.">
        <title>Effects of Defective Interfering RNA on Symptom Induction by, and Replication of, a Novel Partitivirus from a Phytopathogenic Fungus, Rosellinia necatrix.</title>
        <authorList>
            <person name="Chiba S."/>
            <person name="Lin Y."/>
            <person name="Kondo H."/>
            <person name="Kanematsu S."/>
            <person name="Suzuki N."/>
        </authorList>
    </citation>
    <scope>NUCLEOTIDE SEQUENCE [LARGE SCALE GENOMIC DNA]</scope>
    <source>
        <strain evidence="1 2">W57</strain>
    </source>
</reference>
<reference evidence="1 2" key="1">
    <citation type="journal article" date="2011" name="PLoS Pathog.">
        <title>Widespread endogenization of genome sequences of non-retroviral RNA viruses into plant genomes.</title>
        <authorList>
            <person name="Chiba S."/>
            <person name="Kondo H."/>
            <person name="Tani A."/>
            <person name="Saisho D."/>
            <person name="Sakamoto W."/>
            <person name="Kanematsu S."/>
            <person name="Suzuki N."/>
        </authorList>
    </citation>
    <scope>NUCLEOTIDE SEQUENCE [LARGE SCALE GENOMIC DNA]</scope>
    <source>
        <strain evidence="1 2">W57</strain>
    </source>
</reference>
<evidence type="ECO:0000313" key="2">
    <source>
        <dbReference type="Proteomes" id="UP000242440"/>
    </source>
</evidence>
<dbReference type="OrthoDB" id="10779at10239"/>
<dbReference type="RefSeq" id="YP_007419078.1">
    <property type="nucleotide sequence ID" value="NC_020235.1"/>
</dbReference>
<dbReference type="GeneID" id="14553987"/>
<sequence length="483" mass="54117">MSTPSVTLSAFKAAVAKSGLEDQFLKLTGLTSMDELSADNFNEKFGQADSLTKSILAPSAAPVPHQEQKKEDADAKRVSAPVSASDFLYGFKHMTIQYASRKKNNTFLPSAFMMMYIIHEMNVLLCEHFYFKREAPNYHPLLLRTYFGILFIIQTLRAQHAANNLFGDQFEFLEKFLDAYPVDTLPIPAPLIHIFKSLCSSRPEIPQYGYVTPFVPEELWGTQLKDSPANALYARNFFPNIPYILSLYATLNSSTIKGSVKEMNSYLGNGTDDRTFAGHAYDKDPAQWTEERAFFLRSPGMEHALEGTSSFNKDFFENRFDNLEVPIPSTNDKVKFVDQFCYLSKNLAWFRDLVEIASAAAKFFEGSGTLADCSPVGPPVCQVQTTISNVDLHTAPTSISKGKSFYAEAHMKLTTTSRTMDQLSMIMASASHLNLRYAHATHSIQSRTSGPFWSLNPIESSVTDESSLIQVRQTVKKMMKSKV</sequence>
<proteinExistence type="predicted"/>
<name>F8WL22_9VIRU</name>